<evidence type="ECO:0000313" key="2">
    <source>
        <dbReference type="Proteomes" id="UP000004594"/>
    </source>
</evidence>
<gene>
    <name evidence="1" type="ORF">HMPREF9220_0753</name>
</gene>
<dbReference type="AlphaFoldDB" id="E4LAC3"/>
<accession>E4LAC3</accession>
<proteinExistence type="predicted"/>
<comment type="caution">
    <text evidence="1">The sequence shown here is derived from an EMBL/GenBank/DDBJ whole genome shotgun (WGS) entry which is preliminary data.</text>
</comment>
<evidence type="ECO:0000313" key="1">
    <source>
        <dbReference type="EMBL" id="EFR42281.1"/>
    </source>
</evidence>
<dbReference type="EMBL" id="AENT01000028">
    <property type="protein sequence ID" value="EFR42281.1"/>
    <property type="molecule type" value="Genomic_DNA"/>
</dbReference>
<organism evidence="1 2">
    <name type="scientific">Dialister micraerophilus UPII 345-E</name>
    <dbReference type="NCBI Taxonomy" id="910314"/>
    <lineage>
        <taxon>Bacteria</taxon>
        <taxon>Bacillati</taxon>
        <taxon>Bacillota</taxon>
        <taxon>Negativicutes</taxon>
        <taxon>Veillonellales</taxon>
        <taxon>Veillonellaceae</taxon>
        <taxon>Dialister</taxon>
    </lineage>
</organism>
<protein>
    <submittedName>
        <fullName evidence="1">Uncharacterized protein</fullName>
    </submittedName>
</protein>
<dbReference type="RefSeq" id="WP_007555146.1">
    <property type="nucleotide sequence ID" value="NZ_AENT01000028.1"/>
</dbReference>
<sequence length="127" mass="14433">MSILLERAINELGVVKDYIIDEIEQDNITNIVEIAGEAMAGAYADKTLVYNAKTAEKELLEEYSLMKILKEINELDINIIDDTHIELLHVIMCENELIEYMEDLYKSIGSDNKDNLIELVELIAGDI</sequence>
<dbReference type="Proteomes" id="UP000004594">
    <property type="component" value="Unassembled WGS sequence"/>
</dbReference>
<reference evidence="1 2" key="1">
    <citation type="submission" date="2010-11" db="EMBL/GenBank/DDBJ databases">
        <authorList>
            <person name="Durkin A.S."/>
            <person name="Madupu R."/>
            <person name="Torralba M."/>
            <person name="Gillis M."/>
            <person name="Methe B."/>
            <person name="Sutton G."/>
            <person name="Nelson K.E."/>
        </authorList>
    </citation>
    <scope>NUCLEOTIDE SEQUENCE [LARGE SCALE GENOMIC DNA]</scope>
    <source>
        <strain evidence="1 2">UPII 345-E</strain>
    </source>
</reference>
<name>E4LAC3_9FIRM</name>